<gene>
    <name evidence="2" type="ORF">EDB81DRAFT_255287</name>
</gene>
<evidence type="ECO:0000313" key="3">
    <source>
        <dbReference type="Proteomes" id="UP000738349"/>
    </source>
</evidence>
<dbReference type="EMBL" id="JAGMUV010000003">
    <property type="protein sequence ID" value="KAH7165493.1"/>
    <property type="molecule type" value="Genomic_DNA"/>
</dbReference>
<dbReference type="AlphaFoldDB" id="A0A9P9FJV3"/>
<comment type="caution">
    <text evidence="2">The sequence shown here is derived from an EMBL/GenBank/DDBJ whole genome shotgun (WGS) entry which is preliminary data.</text>
</comment>
<accession>A0A9P9FJV3</accession>
<reference evidence="2" key="1">
    <citation type="journal article" date="2021" name="Nat. Commun.">
        <title>Genetic determinants of endophytism in the Arabidopsis root mycobiome.</title>
        <authorList>
            <person name="Mesny F."/>
            <person name="Miyauchi S."/>
            <person name="Thiergart T."/>
            <person name="Pickel B."/>
            <person name="Atanasova L."/>
            <person name="Karlsson M."/>
            <person name="Huettel B."/>
            <person name="Barry K.W."/>
            <person name="Haridas S."/>
            <person name="Chen C."/>
            <person name="Bauer D."/>
            <person name="Andreopoulos W."/>
            <person name="Pangilinan J."/>
            <person name="LaButti K."/>
            <person name="Riley R."/>
            <person name="Lipzen A."/>
            <person name="Clum A."/>
            <person name="Drula E."/>
            <person name="Henrissat B."/>
            <person name="Kohler A."/>
            <person name="Grigoriev I.V."/>
            <person name="Martin F.M."/>
            <person name="Hacquard S."/>
        </authorList>
    </citation>
    <scope>NUCLEOTIDE SEQUENCE</scope>
    <source>
        <strain evidence="2">MPI-CAGE-AT-0147</strain>
    </source>
</reference>
<keyword evidence="3" id="KW-1185">Reference proteome</keyword>
<feature type="region of interest" description="Disordered" evidence="1">
    <location>
        <begin position="20"/>
        <end position="58"/>
    </location>
</feature>
<name>A0A9P9FJV3_9HYPO</name>
<protein>
    <submittedName>
        <fullName evidence="2">Uncharacterized protein</fullName>
    </submittedName>
</protein>
<feature type="compositionally biased region" description="Polar residues" evidence="1">
    <location>
        <begin position="30"/>
        <end position="42"/>
    </location>
</feature>
<proteinExistence type="predicted"/>
<organism evidence="2 3">
    <name type="scientific">Dactylonectria macrodidyma</name>
    <dbReference type="NCBI Taxonomy" id="307937"/>
    <lineage>
        <taxon>Eukaryota</taxon>
        <taxon>Fungi</taxon>
        <taxon>Dikarya</taxon>
        <taxon>Ascomycota</taxon>
        <taxon>Pezizomycotina</taxon>
        <taxon>Sordariomycetes</taxon>
        <taxon>Hypocreomycetidae</taxon>
        <taxon>Hypocreales</taxon>
        <taxon>Nectriaceae</taxon>
        <taxon>Dactylonectria</taxon>
    </lineage>
</organism>
<sequence length="222" mass="24995">MRLAHRHLVRVPTSHVSMSPLMPPNLLRSVETSRGDSTSAMNPRSGEDGMDPPAWPNSARFATRLVGDAAYRPTRASRDPTLSFTWGQERLTLTQTHPFSLSLFFCVCDLQHRDSRRGVRDHIVSRKAPTRLSPAGCLRGLTPPRRRQANRGASCHAGPPRFDRGWRTNGKYAFRSLFVRVGAECFVTHALSESRRRRRVVRVVSCTRRAQPMPNARDSARG</sequence>
<evidence type="ECO:0000256" key="1">
    <source>
        <dbReference type="SAM" id="MobiDB-lite"/>
    </source>
</evidence>
<dbReference type="Proteomes" id="UP000738349">
    <property type="component" value="Unassembled WGS sequence"/>
</dbReference>
<evidence type="ECO:0000313" key="2">
    <source>
        <dbReference type="EMBL" id="KAH7165493.1"/>
    </source>
</evidence>
<feature type="region of interest" description="Disordered" evidence="1">
    <location>
        <begin position="134"/>
        <end position="157"/>
    </location>
</feature>